<dbReference type="OrthoDB" id="2502611at2759"/>
<organism evidence="2 3">
    <name type="scientific">Puccinia sorghi</name>
    <dbReference type="NCBI Taxonomy" id="27349"/>
    <lineage>
        <taxon>Eukaryota</taxon>
        <taxon>Fungi</taxon>
        <taxon>Dikarya</taxon>
        <taxon>Basidiomycota</taxon>
        <taxon>Pucciniomycotina</taxon>
        <taxon>Pucciniomycetes</taxon>
        <taxon>Pucciniales</taxon>
        <taxon>Pucciniaceae</taxon>
        <taxon>Puccinia</taxon>
    </lineage>
</organism>
<dbReference type="VEuPathDB" id="FungiDB:VP01_1294g4"/>
<dbReference type="EMBL" id="LAVV01003276">
    <property type="protein sequence ID" value="KNZ62252.1"/>
    <property type="molecule type" value="Genomic_DNA"/>
</dbReference>
<evidence type="ECO:0000313" key="3">
    <source>
        <dbReference type="Proteomes" id="UP000037035"/>
    </source>
</evidence>
<protein>
    <submittedName>
        <fullName evidence="2">Uncharacterized protein</fullName>
    </submittedName>
</protein>
<name>A0A0L6VNP5_9BASI</name>
<comment type="caution">
    <text evidence="2">The sequence shown here is derived from an EMBL/GenBank/DDBJ whole genome shotgun (WGS) entry which is preliminary data.</text>
</comment>
<evidence type="ECO:0000256" key="1">
    <source>
        <dbReference type="SAM" id="MobiDB-lite"/>
    </source>
</evidence>
<keyword evidence="3" id="KW-1185">Reference proteome</keyword>
<sequence length="505" mass="56752">MEETEQQPQPKEPKRPGSGQPDRVEVLQNYQYSPSEQHTVLPFTTAISSFVCRILVNHYPPNPGLANKLLRYISLLVIRELATLEDLFIKSPIYRLLRFLTPPILPKSSTWPFLLTLVLGGNQLRKLWKHQQQLLINLSLSLGPLINTLRVLTRIQLHHDRIQTPSDGEEESSNHYHELRRWTLYWLVYCSLLNLESLKVWTTNHSHISPVVTRPTIYPSTQKQDNYHGSYPQKAFHLLKNFKTQTSQNLAKLLPNLIRPTSAAPLEISPPRLPIESLDLHTVPAIPGGQMQASLPEYIFGKNRWLYGLLKLGFLRWCGSERNRGCEALWAHVVAPIVHVMGRSSAGNQHNTTARIKVVQVVITSDQDQAAVLDPSSRSPQAPLDHIAIQQAHPLTHPQMSLEGPLAQSPTSWSVRRIQSDPPPARRLSTGPAAHTLADQTHAESRVEDTDLVSTTLPSSFGGPSFKSSPYNPRPHKRSNSSTKTPPALDFKTPDNAWDSLSFVG</sequence>
<reference evidence="2 3" key="1">
    <citation type="submission" date="2015-08" db="EMBL/GenBank/DDBJ databases">
        <title>Next Generation Sequencing and Analysis of the Genome of Puccinia sorghi L Schw, the Causal Agent of Maize Common Rust.</title>
        <authorList>
            <person name="Rochi L."/>
            <person name="Burguener G."/>
            <person name="Darino M."/>
            <person name="Turjanski A."/>
            <person name="Kreff E."/>
            <person name="Dieguez M.J."/>
            <person name="Sacco F."/>
        </authorList>
    </citation>
    <scope>NUCLEOTIDE SEQUENCE [LARGE SCALE GENOMIC DNA]</scope>
    <source>
        <strain evidence="2 3">RO10H11247</strain>
    </source>
</reference>
<dbReference type="Proteomes" id="UP000037035">
    <property type="component" value="Unassembled WGS sequence"/>
</dbReference>
<dbReference type="AlphaFoldDB" id="A0A0L6VNP5"/>
<evidence type="ECO:0000313" key="2">
    <source>
        <dbReference type="EMBL" id="KNZ62252.1"/>
    </source>
</evidence>
<feature type="region of interest" description="Disordered" evidence="1">
    <location>
        <begin position="399"/>
        <end position="505"/>
    </location>
</feature>
<gene>
    <name evidence="2" type="ORF">VP01_1294g4</name>
</gene>
<feature type="compositionally biased region" description="Low complexity" evidence="1">
    <location>
        <begin position="458"/>
        <end position="470"/>
    </location>
</feature>
<accession>A0A0L6VNP5</accession>
<feature type="region of interest" description="Disordered" evidence="1">
    <location>
        <begin position="1"/>
        <end position="22"/>
    </location>
</feature>
<proteinExistence type="predicted"/>